<dbReference type="KEGG" id="acil:ESZ_00079"/>
<keyword evidence="1" id="KW-0963">Cytoplasm</keyword>
<dbReference type="GO" id="GO:0006364">
    <property type="term" value="P:rRNA processing"/>
    <property type="evidence" value="ECO:0007669"/>
    <property type="project" value="UniProtKB-KW"/>
</dbReference>
<dbReference type="PIRSF" id="PIRSF005917">
    <property type="entry name" value="MTase_YraL"/>
    <property type="match status" value="1"/>
</dbReference>
<dbReference type="EMBL" id="LR794158">
    <property type="protein sequence ID" value="CAB3976299.1"/>
    <property type="molecule type" value="Genomic_DNA"/>
</dbReference>
<evidence type="ECO:0000256" key="3">
    <source>
        <dbReference type="ARBA" id="ARBA00022603"/>
    </source>
</evidence>
<keyword evidence="4 7" id="KW-0808">Transferase</keyword>
<dbReference type="InterPro" id="IPR008189">
    <property type="entry name" value="rRNA_ssu_MeTfrase_I"/>
</dbReference>
<protein>
    <submittedName>
        <fullName evidence="7">Ribosomal RNA small subunit methyltransferase I</fullName>
        <ecNumber evidence="7">2.1.1.198</ecNumber>
    </submittedName>
</protein>
<dbReference type="SUPFAM" id="SSF53790">
    <property type="entry name" value="Tetrapyrrole methylase"/>
    <property type="match status" value="1"/>
</dbReference>
<evidence type="ECO:0000256" key="5">
    <source>
        <dbReference type="ARBA" id="ARBA00022691"/>
    </source>
</evidence>
<evidence type="ECO:0000259" key="6">
    <source>
        <dbReference type="Pfam" id="PF00590"/>
    </source>
</evidence>
<dbReference type="GO" id="GO:0032259">
    <property type="term" value="P:methylation"/>
    <property type="evidence" value="ECO:0007669"/>
    <property type="project" value="UniProtKB-KW"/>
</dbReference>
<dbReference type="InterPro" id="IPR000878">
    <property type="entry name" value="4pyrrol_Mease"/>
</dbReference>
<dbReference type="Gene3D" id="3.30.950.10">
    <property type="entry name" value="Methyltransferase, Cobalt-precorrin-4 Transmethylase, Domain 2"/>
    <property type="match status" value="1"/>
</dbReference>
<evidence type="ECO:0000256" key="4">
    <source>
        <dbReference type="ARBA" id="ARBA00022679"/>
    </source>
</evidence>
<proteinExistence type="predicted"/>
<dbReference type="Proteomes" id="UP000509549">
    <property type="component" value="Chromosome"/>
</dbReference>
<evidence type="ECO:0000313" key="7">
    <source>
        <dbReference type="EMBL" id="CAB3976299.1"/>
    </source>
</evidence>
<keyword evidence="8" id="KW-1185">Reference proteome</keyword>
<dbReference type="AlphaFoldDB" id="A0A6J5JYV6"/>
<accession>A0A6J5JYV6</accession>
<evidence type="ECO:0000313" key="8">
    <source>
        <dbReference type="Proteomes" id="UP000509549"/>
    </source>
</evidence>
<dbReference type="Gene3D" id="3.40.1010.10">
    <property type="entry name" value="Cobalt-precorrin-4 Transmethylase, Domain 1"/>
    <property type="match status" value="1"/>
</dbReference>
<dbReference type="Pfam" id="PF00590">
    <property type="entry name" value="TP_methylase"/>
    <property type="match status" value="1"/>
</dbReference>
<dbReference type="NCBIfam" id="TIGR00096">
    <property type="entry name" value="16S rRNA (cytidine(1402)-2'-O)-methyltransferase"/>
    <property type="match status" value="1"/>
</dbReference>
<reference evidence="7 8" key="1">
    <citation type="submission" date="2020-04" db="EMBL/GenBank/DDBJ databases">
        <authorList>
            <person name="Graf S J."/>
        </authorList>
    </citation>
    <scope>NUCLEOTIDE SEQUENCE [LARGE SCALE GENOMIC DNA]</scope>
    <source>
        <strain evidence="7">1</strain>
    </source>
</reference>
<dbReference type="GO" id="GO:0008168">
    <property type="term" value="F:methyltransferase activity"/>
    <property type="evidence" value="ECO:0007669"/>
    <property type="project" value="UniProtKB-KW"/>
</dbReference>
<keyword evidence="3 7" id="KW-0489">Methyltransferase</keyword>
<sequence length="272" mass="31192">MYFLKGILYVVGCPIGNFFDFSNRAIFILKKVDFIIAEDSRKIGFLISFFKFKNKILVLNVENETNVCSDLIKYIKNGFSAALVSDSGTPCVSDPGQFLINSAYSNNIKVVAIPGSSVVSTVVSICSFNVNRFIFEGFLPKKKIYKEIFLFKLIYECRTCIFFESGSRLLETLILFKSIFDSERLVFIAKDLTKKFEFIFYFKLSEFTVEFFESNNFLDKGEFVILLSSFDSNSLINKNNNCSFLFKLLNNDSFLLNIVLSSSFNVSNYLFF</sequence>
<dbReference type="CDD" id="cd11648">
    <property type="entry name" value="RsmI"/>
    <property type="match status" value="1"/>
</dbReference>
<dbReference type="RefSeq" id="WP_176604832.1">
    <property type="nucleotide sequence ID" value="NZ_LR794158.1"/>
</dbReference>
<dbReference type="InterPro" id="IPR014777">
    <property type="entry name" value="4pyrrole_Mease_sub1"/>
</dbReference>
<dbReference type="InterPro" id="IPR035996">
    <property type="entry name" value="4pyrrol_Methylase_sf"/>
</dbReference>
<evidence type="ECO:0000256" key="2">
    <source>
        <dbReference type="ARBA" id="ARBA00022552"/>
    </source>
</evidence>
<evidence type="ECO:0000256" key="1">
    <source>
        <dbReference type="ARBA" id="ARBA00022490"/>
    </source>
</evidence>
<name>A0A6J5JYV6_9GAMM</name>
<dbReference type="InterPro" id="IPR014776">
    <property type="entry name" value="4pyrrole_Mease_sub2"/>
</dbReference>
<dbReference type="PROSITE" id="PS01296">
    <property type="entry name" value="RSMI"/>
    <property type="match status" value="1"/>
</dbReference>
<keyword evidence="2" id="KW-0698">rRNA processing</keyword>
<feature type="domain" description="Tetrapyrrole methylase" evidence="6">
    <location>
        <begin position="8"/>
        <end position="206"/>
    </location>
</feature>
<organism evidence="7 8">
    <name type="scientific">Candidatus Azoamicus ciliaticola</name>
    <dbReference type="NCBI Taxonomy" id="2652803"/>
    <lineage>
        <taxon>Bacteria</taxon>
        <taxon>Pseudomonadati</taxon>
        <taxon>Pseudomonadota</taxon>
        <taxon>Gammaproteobacteria</taxon>
        <taxon>Candidatus Azoamicaceae</taxon>
        <taxon>Candidatus Azoamicus</taxon>
    </lineage>
</organism>
<dbReference type="PANTHER" id="PTHR46111">
    <property type="entry name" value="RIBOSOMAL RNA SMALL SUBUNIT METHYLTRANSFERASE I"/>
    <property type="match status" value="1"/>
</dbReference>
<dbReference type="EC" id="2.1.1.198" evidence="7"/>
<keyword evidence="5" id="KW-0949">S-adenosyl-L-methionine</keyword>
<gene>
    <name evidence="7" type="primary">rsmI</name>
    <name evidence="7" type="ORF">ESZ_00079</name>
</gene>
<dbReference type="InterPro" id="IPR018063">
    <property type="entry name" value="SAM_MeTrfase_RsmI_CS"/>
</dbReference>
<dbReference type="PANTHER" id="PTHR46111:SF1">
    <property type="entry name" value="RIBOSOMAL RNA SMALL SUBUNIT METHYLTRANSFERASE I"/>
    <property type="match status" value="1"/>
</dbReference>